<accession>A0ACC7VG36</accession>
<dbReference type="Proteomes" id="UP000466692">
    <property type="component" value="Unassembled WGS sequence"/>
</dbReference>
<evidence type="ECO:0000313" key="2">
    <source>
        <dbReference type="Proteomes" id="UP000466692"/>
    </source>
</evidence>
<protein>
    <submittedName>
        <fullName evidence="1">Uncharacterized protein</fullName>
    </submittedName>
</protein>
<evidence type="ECO:0000313" key="1">
    <source>
        <dbReference type="EMBL" id="MYL53886.1"/>
    </source>
</evidence>
<organism evidence="1 2">
    <name type="scientific">Pontibacillus yanchengensis</name>
    <dbReference type="NCBI Taxonomy" id="462910"/>
    <lineage>
        <taxon>Bacteria</taxon>
        <taxon>Bacillati</taxon>
        <taxon>Bacillota</taxon>
        <taxon>Bacilli</taxon>
        <taxon>Bacillales</taxon>
        <taxon>Bacillaceae</taxon>
        <taxon>Pontibacillus</taxon>
    </lineage>
</organism>
<reference evidence="1" key="1">
    <citation type="submission" date="2019-11" db="EMBL/GenBank/DDBJ databases">
        <title>Genome sequences of 17 halophilic strains isolated from different environments.</title>
        <authorList>
            <person name="Furrow R.E."/>
        </authorList>
    </citation>
    <scope>NUCLEOTIDE SEQUENCE</scope>
    <source>
        <strain evidence="1">22510_22_Filter</strain>
    </source>
</reference>
<comment type="caution">
    <text evidence="1">The sequence shown here is derived from an EMBL/GenBank/DDBJ whole genome shotgun (WGS) entry which is preliminary data.</text>
</comment>
<keyword evidence="2" id="KW-1185">Reference proteome</keyword>
<gene>
    <name evidence="1" type="ORF">GLW08_11115</name>
</gene>
<sequence length="147" mass="16278">MKKFCLSMMLTFILSFVGLQSTVLAESNSNENIATDKMWAITFNTTMSLESAKEEINVHNHDGAVISTTISYGANEKQILVHPPKENYAPNTTYTLTVHDEIVSKSGVKASYNELHYPKGRVGRLSLHKRDANEGSKRGSLHSTFAS</sequence>
<name>A0ACC7VG36_9BACI</name>
<dbReference type="EMBL" id="WMEU01000003">
    <property type="protein sequence ID" value="MYL53886.1"/>
    <property type="molecule type" value="Genomic_DNA"/>
</dbReference>
<proteinExistence type="predicted"/>